<feature type="non-terminal residue" evidence="2">
    <location>
        <position position="66"/>
    </location>
</feature>
<feature type="region of interest" description="Disordered" evidence="1">
    <location>
        <begin position="47"/>
        <end position="66"/>
    </location>
</feature>
<dbReference type="InterPro" id="IPR006502">
    <property type="entry name" value="PDDEXK-like"/>
</dbReference>
<dbReference type="PANTHER" id="PTHR31579:SF1">
    <property type="entry name" value="OS03G0796600 PROTEIN"/>
    <property type="match status" value="1"/>
</dbReference>
<dbReference type="AlphaFoldDB" id="H9MCP3"/>
<sequence>KEDRLQQIVGIVCDAAKQSLKKEGLHIPPWRRFEYMRAKWLSPYRRTTNEAPHASFNTNEAPHSSS</sequence>
<dbReference type="EMBL" id="JQ263748">
    <property type="protein sequence ID" value="AEW08890.1"/>
    <property type="molecule type" value="Genomic_DNA"/>
</dbReference>
<reference evidence="2" key="1">
    <citation type="submission" date="2011-12" db="EMBL/GenBank/DDBJ databases">
        <title>Nucleotide Diversity and Divergence in the Loblolly Pine Gene Space.</title>
        <authorList>
            <person name="Neale D.B."/>
            <person name="Wegrzyn J.L."/>
            <person name="Lee J.M."/>
            <person name="Eckert A.J."/>
            <person name="Liechty J.D."/>
            <person name="Stevens K.A."/>
            <person name="Langley C.H."/>
        </authorList>
    </citation>
    <scope>NUCLEOTIDE SEQUENCE</scope>
    <source>
        <strain evidence="2">6759</strain>
        <tissue evidence="2">Megagametophyte</tissue>
    </source>
</reference>
<accession>H9MCP3</accession>
<protein>
    <submittedName>
        <fullName evidence="2">Uncharacterized protein</fullName>
    </submittedName>
</protein>
<proteinExistence type="predicted"/>
<evidence type="ECO:0000313" key="2">
    <source>
        <dbReference type="EMBL" id="AEW08890.1"/>
    </source>
</evidence>
<feature type="non-terminal residue" evidence="2">
    <location>
        <position position="1"/>
    </location>
</feature>
<dbReference type="PANTHER" id="PTHR31579">
    <property type="entry name" value="OS03G0796600 PROTEIN"/>
    <property type="match status" value="1"/>
</dbReference>
<evidence type="ECO:0000256" key="1">
    <source>
        <dbReference type="SAM" id="MobiDB-lite"/>
    </source>
</evidence>
<dbReference type="Pfam" id="PF04720">
    <property type="entry name" value="PDDEXK_6"/>
    <property type="match status" value="1"/>
</dbReference>
<organism evidence="2">
    <name type="scientific">Pinus radiata</name>
    <name type="common">Monterey pine</name>
    <name type="synonym">Pinus insignis</name>
    <dbReference type="NCBI Taxonomy" id="3347"/>
    <lineage>
        <taxon>Eukaryota</taxon>
        <taxon>Viridiplantae</taxon>
        <taxon>Streptophyta</taxon>
        <taxon>Embryophyta</taxon>
        <taxon>Tracheophyta</taxon>
        <taxon>Spermatophyta</taxon>
        <taxon>Pinopsida</taxon>
        <taxon>Pinidae</taxon>
        <taxon>Conifers I</taxon>
        <taxon>Pinales</taxon>
        <taxon>Pinaceae</taxon>
        <taxon>Pinus</taxon>
        <taxon>Pinus subgen. Pinus</taxon>
    </lineage>
</organism>
<gene>
    <name evidence="2" type="ORF">CL2127Contig1_04</name>
</gene>
<name>H9MCP3_PINRA</name>